<dbReference type="OMA" id="QSHRNER"/>
<feature type="region of interest" description="Disordered" evidence="1">
    <location>
        <begin position="40"/>
        <end position="71"/>
    </location>
</feature>
<reference evidence="2" key="2">
    <citation type="submission" date="2025-08" db="UniProtKB">
        <authorList>
            <consortium name="Ensembl"/>
        </authorList>
    </citation>
    <scope>IDENTIFICATION</scope>
</reference>
<dbReference type="InParanoid" id="H2Z6C1"/>
<reference evidence="3" key="1">
    <citation type="submission" date="2003-08" db="EMBL/GenBank/DDBJ databases">
        <authorList>
            <person name="Birren B."/>
            <person name="Nusbaum C."/>
            <person name="Abebe A."/>
            <person name="Abouelleil A."/>
            <person name="Adekoya E."/>
            <person name="Ait-zahra M."/>
            <person name="Allen N."/>
            <person name="Allen T."/>
            <person name="An P."/>
            <person name="Anderson M."/>
            <person name="Anderson S."/>
            <person name="Arachchi H."/>
            <person name="Armbruster J."/>
            <person name="Bachantsang P."/>
            <person name="Baldwin J."/>
            <person name="Barry A."/>
            <person name="Bayul T."/>
            <person name="Blitshsteyn B."/>
            <person name="Bloom T."/>
            <person name="Blye J."/>
            <person name="Boguslavskiy L."/>
            <person name="Borowsky M."/>
            <person name="Boukhgalter B."/>
            <person name="Brunache A."/>
            <person name="Butler J."/>
            <person name="Calixte N."/>
            <person name="Calvo S."/>
            <person name="Camarata J."/>
            <person name="Campo K."/>
            <person name="Chang J."/>
            <person name="Cheshatsang Y."/>
            <person name="Citroen M."/>
            <person name="Collymore A."/>
            <person name="Considine T."/>
            <person name="Cook A."/>
            <person name="Cooke P."/>
            <person name="Corum B."/>
            <person name="Cuomo C."/>
            <person name="David R."/>
            <person name="Dawoe T."/>
            <person name="Degray S."/>
            <person name="Dodge S."/>
            <person name="Dooley K."/>
            <person name="Dorje P."/>
            <person name="Dorjee K."/>
            <person name="Dorris L."/>
            <person name="Duffey N."/>
            <person name="Dupes A."/>
            <person name="Elkins T."/>
            <person name="Engels R."/>
            <person name="Erickson J."/>
            <person name="Farina A."/>
            <person name="Faro S."/>
            <person name="Ferreira P."/>
            <person name="Fischer H."/>
            <person name="Fitzgerald M."/>
            <person name="Foley K."/>
            <person name="Gage D."/>
            <person name="Galagan J."/>
            <person name="Gearin G."/>
            <person name="Gnerre S."/>
            <person name="Gnirke A."/>
            <person name="Goyette A."/>
            <person name="Graham J."/>
            <person name="Grandbois E."/>
            <person name="Gyaltsen K."/>
            <person name="Hafez N."/>
            <person name="Hagopian D."/>
            <person name="Hagos B."/>
            <person name="Hall J."/>
            <person name="Hatcher B."/>
            <person name="Heller A."/>
            <person name="Higgins H."/>
            <person name="Honan T."/>
            <person name="Horn A."/>
            <person name="Houde N."/>
            <person name="Hughes L."/>
            <person name="Hulme W."/>
            <person name="Husby E."/>
            <person name="Iliev I."/>
            <person name="Jaffe D."/>
            <person name="Jones C."/>
            <person name="Kamal M."/>
            <person name="Kamat A."/>
            <person name="Kamvysselis M."/>
            <person name="Karlsson E."/>
            <person name="Kells C."/>
            <person name="Kieu A."/>
            <person name="Kisner P."/>
            <person name="Kodira C."/>
            <person name="Kulbokas E."/>
            <person name="Labutti K."/>
            <person name="Lama D."/>
            <person name="Landers T."/>
            <person name="Leger J."/>
            <person name="Levine S."/>
            <person name="Lewis D."/>
            <person name="Lewis T."/>
            <person name="Lindblad-toh K."/>
            <person name="Liu X."/>
            <person name="Lokyitsang T."/>
            <person name="Lokyitsang Y."/>
            <person name="Lucien O."/>
            <person name="Lui A."/>
            <person name="Ma L.J."/>
            <person name="Mabbitt R."/>
            <person name="Macdonald J."/>
            <person name="Maclean C."/>
            <person name="Major J."/>
            <person name="Manning J."/>
            <person name="Marabella R."/>
            <person name="Maru K."/>
            <person name="Matthews C."/>
            <person name="Mauceli E."/>
            <person name="Mccarthy M."/>
            <person name="Mcdonough S."/>
            <person name="Mcghee T."/>
            <person name="Meldrim J."/>
            <person name="Meneus L."/>
            <person name="Mesirov J."/>
            <person name="Mihalev A."/>
            <person name="Mihova T."/>
            <person name="Mikkelsen T."/>
            <person name="Mlenga V."/>
            <person name="Moru K."/>
            <person name="Mozes J."/>
            <person name="Mulrain L."/>
            <person name="Munson G."/>
            <person name="Naylor J."/>
            <person name="Newes C."/>
            <person name="Nguyen C."/>
            <person name="Nguyen N."/>
            <person name="Nguyen T."/>
            <person name="Nicol R."/>
            <person name="Nielsen C."/>
            <person name="Nizzari M."/>
            <person name="Norbu C."/>
            <person name="Norbu N."/>
            <person name="O'donnell P."/>
            <person name="Okoawo O."/>
            <person name="O'leary S."/>
            <person name="Omotosho B."/>
            <person name="O'neill K."/>
            <person name="Osman S."/>
            <person name="Parker S."/>
            <person name="Perrin D."/>
            <person name="Phunkhang P."/>
            <person name="Piqani B."/>
            <person name="Purcell S."/>
            <person name="Rachupka T."/>
            <person name="Ramasamy U."/>
            <person name="Rameau R."/>
            <person name="Ray V."/>
            <person name="Raymond C."/>
            <person name="Retta R."/>
            <person name="Richardson S."/>
            <person name="Rise C."/>
            <person name="Rodriguez J."/>
            <person name="Rogers J."/>
            <person name="Rogov P."/>
            <person name="Rutman M."/>
            <person name="Schupbach R."/>
            <person name="Seaman C."/>
            <person name="Settipalli S."/>
            <person name="Sharpe T."/>
            <person name="Sheridan J."/>
            <person name="Sherpa N."/>
            <person name="Shi J."/>
            <person name="Smirnov S."/>
            <person name="Smith C."/>
            <person name="Sougnez C."/>
            <person name="Spencer B."/>
            <person name="Stalker J."/>
            <person name="Stange-thomann N."/>
            <person name="Stavropoulos S."/>
            <person name="Stetson K."/>
            <person name="Stone C."/>
            <person name="Stone S."/>
            <person name="Stubbs M."/>
            <person name="Talamas J."/>
            <person name="Tchuinga P."/>
            <person name="Tenzing P."/>
            <person name="Tesfaye S."/>
            <person name="Theodore J."/>
            <person name="Thoulutsang Y."/>
            <person name="Topham K."/>
            <person name="Towey S."/>
            <person name="Tsamla T."/>
            <person name="Tsomo N."/>
            <person name="Vallee D."/>
            <person name="Vassiliev H."/>
            <person name="Venkataraman V."/>
            <person name="Vinson J."/>
            <person name="Vo A."/>
            <person name="Wade C."/>
            <person name="Wang S."/>
            <person name="Wangchuk T."/>
            <person name="Wangdi T."/>
            <person name="Whittaker C."/>
            <person name="Wilkinson J."/>
            <person name="Wu Y."/>
            <person name="Wyman D."/>
            <person name="Yadav S."/>
            <person name="Yang S."/>
            <person name="Yang X."/>
            <person name="Yeager S."/>
            <person name="Yee E."/>
            <person name="Young G."/>
            <person name="Zainoun J."/>
            <person name="Zembeck L."/>
            <person name="Zimmer A."/>
            <person name="Zody M."/>
            <person name="Lander E."/>
        </authorList>
    </citation>
    <scope>NUCLEOTIDE SEQUENCE [LARGE SCALE GENOMIC DNA]</scope>
</reference>
<organism evidence="2 3">
    <name type="scientific">Ciona savignyi</name>
    <name type="common">Pacific transparent sea squirt</name>
    <dbReference type="NCBI Taxonomy" id="51511"/>
    <lineage>
        <taxon>Eukaryota</taxon>
        <taxon>Metazoa</taxon>
        <taxon>Chordata</taxon>
        <taxon>Tunicata</taxon>
        <taxon>Ascidiacea</taxon>
        <taxon>Phlebobranchia</taxon>
        <taxon>Cionidae</taxon>
        <taxon>Ciona</taxon>
    </lineage>
</organism>
<accession>H2Z6C1</accession>
<evidence type="ECO:0000313" key="3">
    <source>
        <dbReference type="Proteomes" id="UP000007875"/>
    </source>
</evidence>
<dbReference type="GeneTree" id="ENSGT00390000007735"/>
<evidence type="ECO:0000313" key="2">
    <source>
        <dbReference type="Ensembl" id="ENSCSAVP00000013133.1"/>
    </source>
</evidence>
<protein>
    <submittedName>
        <fullName evidence="2">Uncharacterized protein</fullName>
    </submittedName>
</protein>
<name>H2Z6C1_CIOSA</name>
<feature type="compositionally biased region" description="Basic and acidic residues" evidence="1">
    <location>
        <begin position="40"/>
        <end position="50"/>
    </location>
</feature>
<evidence type="ECO:0000256" key="1">
    <source>
        <dbReference type="SAM" id="MobiDB-lite"/>
    </source>
</evidence>
<sequence>MGSGCSRKKRSKESKNGRSRWRILTCCCCCASQQETRSYDKPHVLPEDGGRVPTYDVTSHKRPKVKAQTAMSPTTAYFMTQSHRNERPSVMDVTAAGDPPLSPFYIRLDEKRNAENGERIHSAVVRIHDDNYETSTKM</sequence>
<reference evidence="2" key="3">
    <citation type="submission" date="2025-09" db="UniProtKB">
        <authorList>
            <consortium name="Ensembl"/>
        </authorList>
    </citation>
    <scope>IDENTIFICATION</scope>
</reference>
<proteinExistence type="predicted"/>
<dbReference type="Ensembl" id="ENSCSAVT00000013282.1">
    <property type="protein sequence ID" value="ENSCSAVP00000013133.1"/>
    <property type="gene ID" value="ENSCSAVG00000007713.1"/>
</dbReference>
<dbReference type="HOGENOM" id="CLU_1854511_0_0_1"/>
<dbReference type="AlphaFoldDB" id="H2Z6C1"/>
<dbReference type="Proteomes" id="UP000007875">
    <property type="component" value="Unassembled WGS sequence"/>
</dbReference>
<keyword evidence="3" id="KW-1185">Reference proteome</keyword>